<feature type="DNA-binding region" description="HMG box" evidence="1">
    <location>
        <begin position="315"/>
        <end position="390"/>
    </location>
</feature>
<accession>A0A0L0D326</accession>
<proteinExistence type="predicted"/>
<name>A0A0L0D326_THETB</name>
<feature type="compositionally biased region" description="Low complexity" evidence="2">
    <location>
        <begin position="432"/>
        <end position="451"/>
    </location>
</feature>
<feature type="DNA-binding region" description="HMG box" evidence="1">
    <location>
        <begin position="237"/>
        <end position="297"/>
    </location>
</feature>
<evidence type="ECO:0000256" key="1">
    <source>
        <dbReference type="PROSITE-ProRule" id="PRU00267"/>
    </source>
</evidence>
<dbReference type="EMBL" id="GL349443">
    <property type="protein sequence ID" value="KNC46571.1"/>
    <property type="molecule type" value="Genomic_DNA"/>
</dbReference>
<keyword evidence="5" id="KW-1185">Reference proteome</keyword>
<evidence type="ECO:0000259" key="3">
    <source>
        <dbReference type="PROSITE" id="PS50118"/>
    </source>
</evidence>
<dbReference type="GO" id="GO:0003677">
    <property type="term" value="F:DNA binding"/>
    <property type="evidence" value="ECO:0007669"/>
    <property type="project" value="UniProtKB-UniRule"/>
</dbReference>
<protein>
    <recommendedName>
        <fullName evidence="3">HMG box domain-containing protein</fullName>
    </recommendedName>
</protein>
<keyword evidence="1" id="KW-0539">Nucleus</keyword>
<dbReference type="SUPFAM" id="SSF47095">
    <property type="entry name" value="HMG-box"/>
    <property type="match status" value="2"/>
</dbReference>
<evidence type="ECO:0000313" key="4">
    <source>
        <dbReference type="EMBL" id="KNC46571.1"/>
    </source>
</evidence>
<gene>
    <name evidence="4" type="ORF">AMSG_03006</name>
</gene>
<sequence>MESVPVLASVPLLPSARRVVRNMHKAKHGRPMAGKALADANKVTAARNVNIIFSTHEGAKAEYADMAHTDKVTRIKARYAALSPGERAQFMAHAAAVLEAFIDKFPYYAPGALEKAAIDGPGVDGDLFPPVLAAAITRGTGRTRKTRAAIRRPKRAKPAAELFARHLYPELASLNVTTPEYRSKLAEGKERFESLPAMDREPFEAEHARLAAIELVQLEAFFRLHPGQRTTADPFKPKRPPRPDHLATVDYAKEHAMSYKEARKVAWTNTSDEDKAKYIARAKEEEKAYAAKLATYKVRFPHNAYIHADAIPAGIALPRSARSIYFDNNRERAARAVLADTEPGAPLDLVAVFDRLNADWESLHSSERADHETRAAAERADYDALVKKELSKKDAARAQKRAKAKAAKAAQQSASSKASAEIAPRSAHSRAAKTAAAEAVAADAKASAEAADATDDDDDNDDDDDDDSESSA</sequence>
<dbReference type="AlphaFoldDB" id="A0A0L0D326"/>
<evidence type="ECO:0000313" key="5">
    <source>
        <dbReference type="Proteomes" id="UP000054408"/>
    </source>
</evidence>
<dbReference type="RefSeq" id="XP_013760348.1">
    <property type="nucleotide sequence ID" value="XM_013904894.1"/>
</dbReference>
<evidence type="ECO:0000256" key="2">
    <source>
        <dbReference type="SAM" id="MobiDB-lite"/>
    </source>
</evidence>
<dbReference type="Proteomes" id="UP000054408">
    <property type="component" value="Unassembled WGS sequence"/>
</dbReference>
<feature type="compositionally biased region" description="Low complexity" evidence="2">
    <location>
        <begin position="407"/>
        <end position="420"/>
    </location>
</feature>
<organism evidence="4 5">
    <name type="scientific">Thecamonas trahens ATCC 50062</name>
    <dbReference type="NCBI Taxonomy" id="461836"/>
    <lineage>
        <taxon>Eukaryota</taxon>
        <taxon>Apusozoa</taxon>
        <taxon>Apusomonadida</taxon>
        <taxon>Apusomonadidae</taxon>
        <taxon>Thecamonas</taxon>
    </lineage>
</organism>
<feature type="compositionally biased region" description="Acidic residues" evidence="2">
    <location>
        <begin position="452"/>
        <end position="472"/>
    </location>
</feature>
<dbReference type="InterPro" id="IPR009071">
    <property type="entry name" value="HMG_box_dom"/>
</dbReference>
<keyword evidence="1" id="KW-0238">DNA-binding</keyword>
<feature type="region of interest" description="Disordered" evidence="2">
    <location>
        <begin position="393"/>
        <end position="472"/>
    </location>
</feature>
<dbReference type="InterPro" id="IPR036910">
    <property type="entry name" value="HMG_box_dom_sf"/>
</dbReference>
<dbReference type="GeneID" id="25562647"/>
<reference evidence="4 5" key="1">
    <citation type="submission" date="2010-05" db="EMBL/GenBank/DDBJ databases">
        <title>The Genome Sequence of Thecamonas trahens ATCC 50062.</title>
        <authorList>
            <consortium name="The Broad Institute Genome Sequencing Platform"/>
            <person name="Russ C."/>
            <person name="Cuomo C."/>
            <person name="Shea T."/>
            <person name="Young S.K."/>
            <person name="Zeng Q."/>
            <person name="Koehrsen M."/>
            <person name="Haas B."/>
            <person name="Borodovsky M."/>
            <person name="Guigo R."/>
            <person name="Alvarado L."/>
            <person name="Berlin A."/>
            <person name="Bochicchio J."/>
            <person name="Borenstein D."/>
            <person name="Chapman S."/>
            <person name="Chen Z."/>
            <person name="Freedman E."/>
            <person name="Gellesch M."/>
            <person name="Goldberg J."/>
            <person name="Griggs A."/>
            <person name="Gujja S."/>
            <person name="Heilman E."/>
            <person name="Heiman D."/>
            <person name="Hepburn T."/>
            <person name="Howarth C."/>
            <person name="Jen D."/>
            <person name="Larson L."/>
            <person name="Mehta T."/>
            <person name="Park D."/>
            <person name="Pearson M."/>
            <person name="Roberts A."/>
            <person name="Saif S."/>
            <person name="Shenoy N."/>
            <person name="Sisk P."/>
            <person name="Stolte C."/>
            <person name="Sykes S."/>
            <person name="Thomson T."/>
            <person name="Walk T."/>
            <person name="White J."/>
            <person name="Yandava C."/>
            <person name="Burger G."/>
            <person name="Gray M.W."/>
            <person name="Holland P.W.H."/>
            <person name="King N."/>
            <person name="Lang F.B.F."/>
            <person name="Roger A.J."/>
            <person name="Ruiz-Trillo I."/>
            <person name="Lander E."/>
            <person name="Nusbaum C."/>
        </authorList>
    </citation>
    <scope>NUCLEOTIDE SEQUENCE [LARGE SCALE GENOMIC DNA]</scope>
    <source>
        <strain evidence="4 5">ATCC 50062</strain>
    </source>
</reference>
<feature type="domain" description="HMG box" evidence="3">
    <location>
        <begin position="237"/>
        <end position="297"/>
    </location>
</feature>
<dbReference type="PROSITE" id="PS50118">
    <property type="entry name" value="HMG_BOX_2"/>
    <property type="match status" value="2"/>
</dbReference>
<dbReference type="GO" id="GO:0005634">
    <property type="term" value="C:nucleus"/>
    <property type="evidence" value="ECO:0007669"/>
    <property type="project" value="UniProtKB-UniRule"/>
</dbReference>
<feature type="domain" description="HMG box" evidence="3">
    <location>
        <begin position="315"/>
        <end position="390"/>
    </location>
</feature>